<name>A0A0P7ZUK9_9CYAN</name>
<organism evidence="1 2">
    <name type="scientific">Phormidesmis priestleyi Ana</name>
    <dbReference type="NCBI Taxonomy" id="1666911"/>
    <lineage>
        <taxon>Bacteria</taxon>
        <taxon>Bacillati</taxon>
        <taxon>Cyanobacteriota</taxon>
        <taxon>Cyanophyceae</taxon>
        <taxon>Leptolyngbyales</taxon>
        <taxon>Leptolyngbyaceae</taxon>
        <taxon>Phormidesmis</taxon>
    </lineage>
</organism>
<dbReference type="InterPro" id="IPR010297">
    <property type="entry name" value="DUF900_hydrolase"/>
</dbReference>
<accession>A0A0P7ZUK9</accession>
<dbReference type="AlphaFoldDB" id="A0A0P7ZUK9"/>
<gene>
    <name evidence="1" type="ORF">HLUCCA11_02390</name>
</gene>
<dbReference type="PATRIC" id="fig|1666911.3.peg.1714"/>
<dbReference type="Pfam" id="PF05990">
    <property type="entry name" value="DUF900"/>
    <property type="match status" value="1"/>
</dbReference>
<evidence type="ECO:0008006" key="3">
    <source>
        <dbReference type="Google" id="ProtNLM"/>
    </source>
</evidence>
<dbReference type="Proteomes" id="UP000050465">
    <property type="component" value="Unassembled WGS sequence"/>
</dbReference>
<reference evidence="1 2" key="1">
    <citation type="submission" date="2015-09" db="EMBL/GenBank/DDBJ databases">
        <title>Identification and resolution of microdiversity through metagenomic sequencing of parallel consortia.</title>
        <authorList>
            <person name="Nelson W.C."/>
            <person name="Romine M.F."/>
            <person name="Lindemann S.R."/>
        </authorList>
    </citation>
    <scope>NUCLEOTIDE SEQUENCE [LARGE SCALE GENOMIC DNA]</scope>
    <source>
        <strain evidence="1">Ana</strain>
    </source>
</reference>
<dbReference type="STRING" id="1666911.HLUCCA11_02390"/>
<evidence type="ECO:0000313" key="2">
    <source>
        <dbReference type="Proteomes" id="UP000050465"/>
    </source>
</evidence>
<sequence length="353" mass="39800">MLFITNRVLEQGLTPLPTEGTEFRLARSVNFVLANNQAEQSFYCCRRSGPFDYIEIGSTNLFDEIKALKADQLLFYIHGYSMLPEQVFEHAERLQRLLDRLQASNQVGLLKNPKIVVIPLIWPCDNDFGKVKDYFDDQKAADASGTAYMRFLQKFLSWRESNSTLDNPCLKRVNILSYSMGNRVLRSALQLSAKYYPQNSLGLLFRNVFMPAADVINESLNPDQAGGMIPAMSRNVVVYYAADDLALRASKIANVDGPVASRRLGHTGPENMNKVPRNVYAIDCDDFNNIYDDPLGHSYFLDDPRTGEPGLLLRHAWACLCTGRVPITPSFMPGRSDPNSRTEILNEQNLLNT</sequence>
<comment type="caution">
    <text evidence="1">The sequence shown here is derived from an EMBL/GenBank/DDBJ whole genome shotgun (WGS) entry which is preliminary data.</text>
</comment>
<proteinExistence type="predicted"/>
<evidence type="ECO:0000313" key="1">
    <source>
        <dbReference type="EMBL" id="KPQ37304.1"/>
    </source>
</evidence>
<dbReference type="EMBL" id="LJZR01000002">
    <property type="protein sequence ID" value="KPQ37304.1"/>
    <property type="molecule type" value="Genomic_DNA"/>
</dbReference>
<protein>
    <recommendedName>
        <fullName evidence="3">Alpha/beta hydrolase</fullName>
    </recommendedName>
</protein>